<keyword evidence="9" id="KW-0486">Methionine biosynthesis</keyword>
<dbReference type="RefSeq" id="WP_104008221.1">
    <property type="nucleotide sequence ID" value="NZ_FNVD01000008.1"/>
</dbReference>
<evidence type="ECO:0000256" key="6">
    <source>
        <dbReference type="ARBA" id="ARBA00022827"/>
    </source>
</evidence>
<dbReference type="EC" id="1.5.1.54" evidence="12"/>
<evidence type="ECO:0000256" key="5">
    <source>
        <dbReference type="ARBA" id="ARBA00022630"/>
    </source>
</evidence>
<proteinExistence type="inferred from homology"/>
<dbReference type="InterPro" id="IPR004620">
    <property type="entry name" value="MTHF_reductase_bac"/>
</dbReference>
<evidence type="ECO:0000256" key="2">
    <source>
        <dbReference type="ARBA" id="ARBA00004777"/>
    </source>
</evidence>
<evidence type="ECO:0000313" key="13">
    <source>
        <dbReference type="EMBL" id="SEG00954.1"/>
    </source>
</evidence>
<comment type="pathway">
    <text evidence="10">Amino-acid biosynthesis; L-methionine biosynthesis via de novo pathway.</text>
</comment>
<gene>
    <name evidence="13" type="ORF">SAMN05421751_108154</name>
</gene>
<dbReference type="InterPro" id="IPR003171">
    <property type="entry name" value="Mehydrof_redctse-like"/>
</dbReference>
<comment type="cofactor">
    <cofactor evidence="1 12">
        <name>FAD</name>
        <dbReference type="ChEBI" id="CHEBI:57692"/>
    </cofactor>
</comment>
<evidence type="ECO:0000256" key="9">
    <source>
        <dbReference type="ARBA" id="ARBA00023167"/>
    </source>
</evidence>
<keyword evidence="6 12" id="KW-0274">FAD</keyword>
<comment type="similarity">
    <text evidence="3 12">Belongs to the methylenetetrahydrofolate reductase family.</text>
</comment>
<dbReference type="GO" id="GO:0106312">
    <property type="term" value="F:methylenetetrahydrofolate reductase (NADH) activity"/>
    <property type="evidence" value="ECO:0007669"/>
    <property type="project" value="UniProtKB-EC"/>
</dbReference>
<keyword evidence="14" id="KW-1185">Reference proteome</keyword>
<dbReference type="GO" id="GO:0005829">
    <property type="term" value="C:cytosol"/>
    <property type="evidence" value="ECO:0007669"/>
    <property type="project" value="InterPro"/>
</dbReference>
<evidence type="ECO:0000313" key="14">
    <source>
        <dbReference type="Proteomes" id="UP000236742"/>
    </source>
</evidence>
<dbReference type="GO" id="GO:0035999">
    <property type="term" value="P:tetrahydrofolate interconversion"/>
    <property type="evidence" value="ECO:0007669"/>
    <property type="project" value="UniProtKB-UniPathway"/>
</dbReference>
<dbReference type="InterPro" id="IPR029041">
    <property type="entry name" value="FAD-linked_oxidoreductase-like"/>
</dbReference>
<dbReference type="UniPathway" id="UPA00193"/>
<dbReference type="OrthoDB" id="9812555at2"/>
<dbReference type="GO" id="GO:0009086">
    <property type="term" value="P:methionine biosynthetic process"/>
    <property type="evidence" value="ECO:0007669"/>
    <property type="project" value="UniProtKB-KW"/>
</dbReference>
<accession>A0A1H5WNB8</accession>
<evidence type="ECO:0000256" key="7">
    <source>
        <dbReference type="ARBA" id="ARBA00023002"/>
    </source>
</evidence>
<evidence type="ECO:0000256" key="10">
    <source>
        <dbReference type="ARBA" id="ARBA00034478"/>
    </source>
</evidence>
<dbReference type="SUPFAM" id="SSF51730">
    <property type="entry name" value="FAD-linked oxidoreductase"/>
    <property type="match status" value="1"/>
</dbReference>
<reference evidence="13 14" key="1">
    <citation type="submission" date="2016-10" db="EMBL/GenBank/DDBJ databases">
        <authorList>
            <person name="de Groot N.N."/>
        </authorList>
    </citation>
    <scope>NUCLEOTIDE SEQUENCE [LARGE SCALE GENOMIC DNA]</scope>
    <source>
        <strain evidence="13 14">DSM 23413</strain>
    </source>
</reference>
<evidence type="ECO:0000256" key="11">
    <source>
        <dbReference type="ARBA" id="ARBA00048628"/>
    </source>
</evidence>
<dbReference type="Pfam" id="PF02219">
    <property type="entry name" value="MTHFR"/>
    <property type="match status" value="1"/>
</dbReference>
<keyword evidence="5 12" id="KW-0285">Flavoprotein</keyword>
<name>A0A1H5WNB8_9RHOB</name>
<organism evidence="13 14">
    <name type="scientific">Jhaorihella thermophila</name>
    <dbReference type="NCBI Taxonomy" id="488547"/>
    <lineage>
        <taxon>Bacteria</taxon>
        <taxon>Pseudomonadati</taxon>
        <taxon>Pseudomonadota</taxon>
        <taxon>Alphaproteobacteria</taxon>
        <taxon>Rhodobacterales</taxon>
        <taxon>Paracoccaceae</taxon>
        <taxon>Jhaorihella</taxon>
    </lineage>
</organism>
<dbReference type="Gene3D" id="3.20.20.220">
    <property type="match status" value="1"/>
</dbReference>
<keyword evidence="4" id="KW-0028">Amino-acid biosynthesis</keyword>
<comment type="catalytic activity">
    <reaction evidence="11">
        <text>(6S)-5-methyl-5,6,7,8-tetrahydrofolate + NAD(+) = (6R)-5,10-methylene-5,6,7,8-tetrahydrofolate + NADH + H(+)</text>
        <dbReference type="Rhea" id="RHEA:19821"/>
        <dbReference type="ChEBI" id="CHEBI:15378"/>
        <dbReference type="ChEBI" id="CHEBI:15636"/>
        <dbReference type="ChEBI" id="CHEBI:18608"/>
        <dbReference type="ChEBI" id="CHEBI:57540"/>
        <dbReference type="ChEBI" id="CHEBI:57945"/>
        <dbReference type="EC" id="1.5.1.54"/>
    </reaction>
    <physiologicalReaction direction="right-to-left" evidence="11">
        <dbReference type="Rhea" id="RHEA:19823"/>
    </physiologicalReaction>
</comment>
<dbReference type="PANTHER" id="PTHR45754:SF3">
    <property type="entry name" value="METHYLENETETRAHYDROFOLATE REDUCTASE (NADPH)"/>
    <property type="match status" value="1"/>
</dbReference>
<dbReference type="GO" id="GO:0071949">
    <property type="term" value="F:FAD binding"/>
    <property type="evidence" value="ECO:0007669"/>
    <property type="project" value="TreeGrafter"/>
</dbReference>
<evidence type="ECO:0000256" key="3">
    <source>
        <dbReference type="ARBA" id="ARBA00006743"/>
    </source>
</evidence>
<evidence type="ECO:0000256" key="8">
    <source>
        <dbReference type="ARBA" id="ARBA00023027"/>
    </source>
</evidence>
<evidence type="ECO:0000256" key="12">
    <source>
        <dbReference type="RuleBase" id="RU003862"/>
    </source>
</evidence>
<dbReference type="PANTHER" id="PTHR45754">
    <property type="entry name" value="METHYLENETETRAHYDROFOLATE REDUCTASE"/>
    <property type="match status" value="1"/>
</dbReference>
<evidence type="ECO:0000256" key="4">
    <source>
        <dbReference type="ARBA" id="ARBA00022605"/>
    </source>
</evidence>
<dbReference type="Proteomes" id="UP000236742">
    <property type="component" value="Unassembled WGS sequence"/>
</dbReference>
<dbReference type="NCBIfam" id="TIGR00676">
    <property type="entry name" value="fadh2"/>
    <property type="match status" value="1"/>
</dbReference>
<protein>
    <recommendedName>
        <fullName evidence="12">Methylenetetrahydrofolate reductase</fullName>
        <ecNumber evidence="12">1.5.1.54</ecNumber>
    </recommendedName>
</protein>
<dbReference type="AlphaFoldDB" id="A0A1H5WNB8"/>
<evidence type="ECO:0000256" key="1">
    <source>
        <dbReference type="ARBA" id="ARBA00001974"/>
    </source>
</evidence>
<keyword evidence="8" id="KW-0520">NAD</keyword>
<dbReference type="EMBL" id="FNVD01000008">
    <property type="protein sequence ID" value="SEG00954.1"/>
    <property type="molecule type" value="Genomic_DNA"/>
</dbReference>
<comment type="pathway">
    <text evidence="2 12">One-carbon metabolism; tetrahydrofolate interconversion.</text>
</comment>
<keyword evidence="7 12" id="KW-0560">Oxidoreductase</keyword>
<dbReference type="CDD" id="cd00537">
    <property type="entry name" value="MTHFR"/>
    <property type="match status" value="1"/>
</dbReference>
<sequence length="289" mass="31576">MTIPAVSFEFFPPQNLAGSFRLWDTVQTLAPLGPRFVSVTYGAGGSTRELTREAVQTIHDHSGLNVAAHLTCVNATRAETLQIAESFARAGVTEIVALRGDPPKGQGRFTPHPDGFANSVELVEALAATGHFTIRVGAYPDTHPEAASTQADIDWLKRKLDAGASEALTQFFFEAETFLRFRDACEKAGIDGARITPGILPIENWKGARNFAHRCGANVPHWLEDAFDKALRDGREDLLAVVVCSELCSDLIDEGVERLHFYTLNRPELTRDVCHALGVTPRVQLQNVA</sequence>